<dbReference type="GO" id="GO:0004586">
    <property type="term" value="F:ornithine decarboxylase activity"/>
    <property type="evidence" value="ECO:0007669"/>
    <property type="project" value="UniProtKB-EC"/>
</dbReference>
<dbReference type="Gene3D" id="3.20.20.10">
    <property type="entry name" value="Alanine racemase"/>
    <property type="match status" value="1"/>
</dbReference>
<evidence type="ECO:0000313" key="13">
    <source>
        <dbReference type="Proteomes" id="UP000818603"/>
    </source>
</evidence>
<dbReference type="Proteomes" id="UP000621856">
    <property type="component" value="Unassembled WGS sequence"/>
</dbReference>
<dbReference type="PANTHER" id="PTHR11482:SF6">
    <property type="entry name" value="ORNITHINE DECARBOXYLASE 1-RELATED"/>
    <property type="match status" value="1"/>
</dbReference>
<dbReference type="InterPro" id="IPR022644">
    <property type="entry name" value="De-COase2_N"/>
</dbReference>
<evidence type="ECO:0000256" key="1">
    <source>
        <dbReference type="ARBA" id="ARBA00001933"/>
    </source>
</evidence>
<dbReference type="InterPro" id="IPR002433">
    <property type="entry name" value="Orn_de-COase"/>
</dbReference>
<dbReference type="InterPro" id="IPR009006">
    <property type="entry name" value="Ala_racemase/Decarboxylase_C"/>
</dbReference>
<reference evidence="10" key="1">
    <citation type="journal article" date="2014" name="Int. J. Syst. Evol. Microbiol.">
        <title>Complete genome sequence of Corynebacterium casei LMG S-19264T (=DSM 44701T), isolated from a smear-ripened cheese.</title>
        <authorList>
            <consortium name="US DOE Joint Genome Institute (JGI-PGF)"/>
            <person name="Walter F."/>
            <person name="Albersmeier A."/>
            <person name="Kalinowski J."/>
            <person name="Ruckert C."/>
        </authorList>
    </citation>
    <scope>NUCLEOTIDE SEQUENCE</scope>
    <source>
        <strain evidence="10">CGMCC 1.14984</strain>
    </source>
</reference>
<comment type="caution">
    <text evidence="10">The sequence shown here is derived from an EMBL/GenBank/DDBJ whole genome shotgun (WGS) entry which is preliminary data.</text>
</comment>
<dbReference type="InterPro" id="IPR022653">
    <property type="entry name" value="De-COase2_pyr-phos_BS"/>
</dbReference>
<dbReference type="InterPro" id="IPR000183">
    <property type="entry name" value="Orn/DAP/Arg_de-COase"/>
</dbReference>
<name>A0A8J3A3I5_9PROT</name>
<evidence type="ECO:0000256" key="2">
    <source>
        <dbReference type="ARBA" id="ARBA00008872"/>
    </source>
</evidence>
<comment type="pathway">
    <text evidence="5">Amine and polyamine biosynthesis; putrescine biosynthesis via L-ornithine pathway; putrescine from L-ornithine: step 1/1.</text>
</comment>
<dbReference type="AlphaFoldDB" id="A0A8J3A3I5"/>
<reference evidence="10" key="3">
    <citation type="submission" date="2020-09" db="EMBL/GenBank/DDBJ databases">
        <authorList>
            <person name="Sun Q."/>
            <person name="Zhou Y."/>
        </authorList>
    </citation>
    <scope>NUCLEOTIDE SEQUENCE</scope>
    <source>
        <strain evidence="10">CGMCC 1.14984</strain>
    </source>
</reference>
<evidence type="ECO:0000256" key="7">
    <source>
        <dbReference type="ARBA" id="ARBA00049127"/>
    </source>
</evidence>
<dbReference type="PRINTS" id="PR01179">
    <property type="entry name" value="ODADCRBXLASE"/>
</dbReference>
<feature type="domain" description="Orn/DAP/Arg decarboxylase 2 N-terminal" evidence="9">
    <location>
        <begin position="33"/>
        <end position="261"/>
    </location>
</feature>
<proteinExistence type="inferred from homology"/>
<evidence type="ECO:0000256" key="6">
    <source>
        <dbReference type="ARBA" id="ARBA00034138"/>
    </source>
</evidence>
<dbReference type="Pfam" id="PF02784">
    <property type="entry name" value="Orn_Arg_deC_N"/>
    <property type="match status" value="1"/>
</dbReference>
<evidence type="ECO:0000256" key="3">
    <source>
        <dbReference type="ARBA" id="ARBA00022898"/>
    </source>
</evidence>
<comment type="catalytic activity">
    <reaction evidence="7">
        <text>L-ornithine + H(+) = putrescine + CO2</text>
        <dbReference type="Rhea" id="RHEA:22964"/>
        <dbReference type="ChEBI" id="CHEBI:15378"/>
        <dbReference type="ChEBI" id="CHEBI:16526"/>
        <dbReference type="ChEBI" id="CHEBI:46911"/>
        <dbReference type="ChEBI" id="CHEBI:326268"/>
        <dbReference type="EC" id="4.1.1.17"/>
    </reaction>
</comment>
<dbReference type="GO" id="GO:0005737">
    <property type="term" value="C:cytoplasm"/>
    <property type="evidence" value="ECO:0007669"/>
    <property type="project" value="TreeGrafter"/>
</dbReference>
<reference evidence="11 13" key="2">
    <citation type="submission" date="2020-02" db="EMBL/GenBank/DDBJ databases">
        <title>Genome sequence of Parvularcula flava strain NH6-79.</title>
        <authorList>
            <person name="Abdul Karim M.H."/>
            <person name="Lam M.Q."/>
            <person name="Chen S.J."/>
            <person name="Yahya A."/>
            <person name="Shahir S."/>
            <person name="Shamsir M.S."/>
            <person name="Chong C.S."/>
        </authorList>
    </citation>
    <scope>NUCLEOTIDE SEQUENCE [LARGE SCALE GENOMIC DNA]</scope>
    <source>
        <strain evidence="11 13">NH6-79</strain>
    </source>
</reference>
<evidence type="ECO:0000313" key="10">
    <source>
        <dbReference type="EMBL" id="GGI00331.1"/>
    </source>
</evidence>
<evidence type="ECO:0000256" key="4">
    <source>
        <dbReference type="ARBA" id="ARBA00023239"/>
    </source>
</evidence>
<evidence type="ECO:0000259" key="9">
    <source>
        <dbReference type="Pfam" id="PF02784"/>
    </source>
</evidence>
<comment type="similarity">
    <text evidence="2">Belongs to the Orn/Lys/Arg decarboxylase class-II family.</text>
</comment>
<protein>
    <recommendedName>
        <fullName evidence="6">ornithine decarboxylase</fullName>
        <ecNumber evidence="6">4.1.1.17</ecNumber>
    </recommendedName>
</protein>
<dbReference type="FunFam" id="3.20.20.10:FF:000008">
    <property type="entry name" value="Ornithine decarboxylase"/>
    <property type="match status" value="1"/>
</dbReference>
<dbReference type="GO" id="GO:0033387">
    <property type="term" value="P:putrescine biosynthetic process from arginine, via ornithine"/>
    <property type="evidence" value="ECO:0007669"/>
    <property type="project" value="TreeGrafter"/>
</dbReference>
<evidence type="ECO:0000313" key="12">
    <source>
        <dbReference type="Proteomes" id="UP000621856"/>
    </source>
</evidence>
<dbReference type="EMBL" id="VCJR02000003">
    <property type="protein sequence ID" value="NHK29093.1"/>
    <property type="molecule type" value="Genomic_DNA"/>
</dbReference>
<dbReference type="EMBL" id="BMGZ01000003">
    <property type="protein sequence ID" value="GGI00331.1"/>
    <property type="molecule type" value="Genomic_DNA"/>
</dbReference>
<accession>A0A8J3A3I5</accession>
<evidence type="ECO:0000256" key="5">
    <source>
        <dbReference type="ARBA" id="ARBA00034115"/>
    </source>
</evidence>
<sequence>MDKYSTAVDLARDITPSSPVFCLRPHAARAAARWFVEHFPGKSFYAVKANPSPWLIEALVEGGIRHFDVASIAEVRLIRDVFPEGTLAFMHPVKAPEAITEAYFEHGVRIFSLDSERELEKIMKATGYATDLTLCVRMAVSSALSKISLASKFGVNEEIDGELLQKTRQVAERLGVCFHVGSQSMSPTAYAAAMQRTQRAIVKAGVVVDVLDVGGGFPSAYPGMEAPALQTYVNEIATRFEQYLVAENCELWCEPGRALSAESASLIVRVESRKDGVLYINDGTYGALFDAGTLNWTYPMECLAEGRSTKLAAFEFYGPTCDDHDHMKGPYYLPEDIQEGDHIEIGMLGAYGSAMRTGFNGFGAYQEIEVADAPMLTMYGADLPQAANDMTGEMTQ</sequence>
<keyword evidence="3 8" id="KW-0663">Pyridoxal phosphate</keyword>
<evidence type="ECO:0000313" key="11">
    <source>
        <dbReference type="EMBL" id="NHK29093.1"/>
    </source>
</evidence>
<dbReference type="EC" id="4.1.1.17" evidence="6"/>
<gene>
    <name evidence="11" type="ORF">FF098_014315</name>
    <name evidence="10" type="ORF">GCM10011355_28370</name>
</gene>
<dbReference type="InterPro" id="IPR029066">
    <property type="entry name" value="PLP-binding_barrel"/>
</dbReference>
<dbReference type="PROSITE" id="PS00878">
    <property type="entry name" value="ODR_DC_2_1"/>
    <property type="match status" value="1"/>
</dbReference>
<dbReference type="Proteomes" id="UP000818603">
    <property type="component" value="Unassembled WGS sequence"/>
</dbReference>
<keyword evidence="4" id="KW-0456">Lyase</keyword>
<organism evidence="10 12">
    <name type="scientific">Aquisalinus luteolus</name>
    <dbReference type="NCBI Taxonomy" id="1566827"/>
    <lineage>
        <taxon>Bacteria</taxon>
        <taxon>Pseudomonadati</taxon>
        <taxon>Pseudomonadota</taxon>
        <taxon>Alphaproteobacteria</taxon>
        <taxon>Parvularculales</taxon>
        <taxon>Parvularculaceae</taxon>
        <taxon>Aquisalinus</taxon>
    </lineage>
</organism>
<comment type="cofactor">
    <cofactor evidence="1 8">
        <name>pyridoxal 5'-phosphate</name>
        <dbReference type="ChEBI" id="CHEBI:597326"/>
    </cofactor>
</comment>
<dbReference type="SUPFAM" id="SSF50621">
    <property type="entry name" value="Alanine racemase C-terminal domain-like"/>
    <property type="match status" value="1"/>
</dbReference>
<dbReference type="SUPFAM" id="SSF51419">
    <property type="entry name" value="PLP-binding barrel"/>
    <property type="match status" value="1"/>
</dbReference>
<evidence type="ECO:0000256" key="8">
    <source>
        <dbReference type="PIRSR" id="PIRSR600183-50"/>
    </source>
</evidence>
<dbReference type="Gene3D" id="2.40.37.10">
    <property type="entry name" value="Lyase, Ornithine Decarboxylase, Chain A, domain 1"/>
    <property type="match status" value="1"/>
</dbReference>
<feature type="active site" description="Proton donor" evidence="8">
    <location>
        <position position="321"/>
    </location>
</feature>
<dbReference type="PANTHER" id="PTHR11482">
    <property type="entry name" value="ARGININE/DIAMINOPIMELATE/ORNITHINE DECARBOXYLASE"/>
    <property type="match status" value="1"/>
</dbReference>
<keyword evidence="13" id="KW-1185">Reference proteome</keyword>
<feature type="modified residue" description="N6-(pyridoxal phosphate)lysine" evidence="8">
    <location>
        <position position="48"/>
    </location>
</feature>
<dbReference type="RefSeq" id="WP_166426559.1">
    <property type="nucleotide sequence ID" value="NZ_BMGZ01000003.1"/>
</dbReference>